<evidence type="ECO:0000313" key="1">
    <source>
        <dbReference type="EMBL" id="CAG8754600.1"/>
    </source>
</evidence>
<sequence>MVEKYGKSRLGRTFRKRLNRQNRLDRDKILPSVIKDVKWIIFRDWLKQKGFPKTKLTLAEFNGTGRGMMATKDIVVGEILISVPLRLIITSKSLSNTMQ</sequence>
<dbReference type="Proteomes" id="UP000789702">
    <property type="component" value="Unassembled WGS sequence"/>
</dbReference>
<evidence type="ECO:0000313" key="2">
    <source>
        <dbReference type="Proteomes" id="UP000789702"/>
    </source>
</evidence>
<dbReference type="EMBL" id="CAJVPU010047923">
    <property type="protein sequence ID" value="CAG8754600.1"/>
    <property type="molecule type" value="Genomic_DNA"/>
</dbReference>
<proteinExistence type="predicted"/>
<accession>A0ACA9QMW3</accession>
<feature type="non-terminal residue" evidence="1">
    <location>
        <position position="99"/>
    </location>
</feature>
<organism evidence="1 2">
    <name type="scientific">Dentiscutata heterogama</name>
    <dbReference type="NCBI Taxonomy" id="1316150"/>
    <lineage>
        <taxon>Eukaryota</taxon>
        <taxon>Fungi</taxon>
        <taxon>Fungi incertae sedis</taxon>
        <taxon>Mucoromycota</taxon>
        <taxon>Glomeromycotina</taxon>
        <taxon>Glomeromycetes</taxon>
        <taxon>Diversisporales</taxon>
        <taxon>Gigasporaceae</taxon>
        <taxon>Dentiscutata</taxon>
    </lineage>
</organism>
<reference evidence="1" key="1">
    <citation type="submission" date="2021-06" db="EMBL/GenBank/DDBJ databases">
        <authorList>
            <person name="Kallberg Y."/>
            <person name="Tangrot J."/>
            <person name="Rosling A."/>
        </authorList>
    </citation>
    <scope>NUCLEOTIDE SEQUENCE</scope>
    <source>
        <strain evidence="1">IL203A</strain>
    </source>
</reference>
<comment type="caution">
    <text evidence="1">The sequence shown here is derived from an EMBL/GenBank/DDBJ whole genome shotgun (WGS) entry which is preliminary data.</text>
</comment>
<name>A0ACA9QMW3_9GLOM</name>
<protein>
    <submittedName>
        <fullName evidence="1">1635_t:CDS:1</fullName>
    </submittedName>
</protein>
<keyword evidence="2" id="KW-1185">Reference proteome</keyword>
<gene>
    <name evidence="1" type="ORF">DHETER_LOCUS14856</name>
</gene>
<feature type="non-terminal residue" evidence="1">
    <location>
        <position position="1"/>
    </location>
</feature>